<dbReference type="OrthoDB" id="1935676at2759"/>
<feature type="compositionally biased region" description="Acidic residues" evidence="1">
    <location>
        <begin position="105"/>
        <end position="118"/>
    </location>
</feature>
<comment type="caution">
    <text evidence="2">The sequence shown here is derived from an EMBL/GenBank/DDBJ whole genome shotgun (WGS) entry which is preliminary data.</text>
</comment>
<dbReference type="EMBL" id="JADCNM010000003">
    <property type="protein sequence ID" value="KAG0489595.1"/>
    <property type="molecule type" value="Genomic_DNA"/>
</dbReference>
<feature type="compositionally biased region" description="Basic and acidic residues" evidence="1">
    <location>
        <begin position="24"/>
        <end position="37"/>
    </location>
</feature>
<gene>
    <name evidence="2" type="ORF">HPP92_006458</name>
</gene>
<evidence type="ECO:0000313" key="3">
    <source>
        <dbReference type="Proteomes" id="UP000639772"/>
    </source>
</evidence>
<accession>A0A835VAA9</accession>
<feature type="compositionally biased region" description="Acidic residues" evidence="1">
    <location>
        <begin position="173"/>
        <end position="196"/>
    </location>
</feature>
<reference evidence="2 3" key="1">
    <citation type="journal article" date="2020" name="Nat. Food">
        <title>A phased Vanilla planifolia genome enables genetic improvement of flavour and production.</title>
        <authorList>
            <person name="Hasing T."/>
            <person name="Tang H."/>
            <person name="Brym M."/>
            <person name="Khazi F."/>
            <person name="Huang T."/>
            <person name="Chambers A.H."/>
        </authorList>
    </citation>
    <scope>NUCLEOTIDE SEQUENCE [LARGE SCALE GENOMIC DNA]</scope>
    <source>
        <tissue evidence="2">Leaf</tissue>
    </source>
</reference>
<proteinExistence type="predicted"/>
<name>A0A835VAA9_VANPL</name>
<evidence type="ECO:0000256" key="1">
    <source>
        <dbReference type="SAM" id="MobiDB-lite"/>
    </source>
</evidence>
<sequence length="251" mass="28635">MESTHDGNDDGARADGPYGSTGTRDMDINFSEKDIDQKNVGQYHSEEEPSDTGTERGGRRVNPSGTWGSSFWKDCQPMWGANEDDYDSKKVEEGSEYDSKKGEEGSPDDSLEESNDQGDGEHFQKGQADVPAEEMLSDDYYEQDEDDPDDVDFEPDFGEINSRSRSKAKMSDSDDFEDEDDEEDVEFDLSEEDEVEFTSVKQQRPRRKIGQTSKAAKENKVNQFSRRKRVEICQTRQNHLKMTLKRIVMNT</sequence>
<protein>
    <submittedName>
        <fullName evidence="2">Uncharacterized protein</fullName>
    </submittedName>
</protein>
<feature type="compositionally biased region" description="Basic and acidic residues" evidence="1">
    <location>
        <begin position="1"/>
        <end position="13"/>
    </location>
</feature>
<organism evidence="2 3">
    <name type="scientific">Vanilla planifolia</name>
    <name type="common">Vanilla</name>
    <dbReference type="NCBI Taxonomy" id="51239"/>
    <lineage>
        <taxon>Eukaryota</taxon>
        <taxon>Viridiplantae</taxon>
        <taxon>Streptophyta</taxon>
        <taxon>Embryophyta</taxon>
        <taxon>Tracheophyta</taxon>
        <taxon>Spermatophyta</taxon>
        <taxon>Magnoliopsida</taxon>
        <taxon>Liliopsida</taxon>
        <taxon>Asparagales</taxon>
        <taxon>Orchidaceae</taxon>
        <taxon>Vanilloideae</taxon>
        <taxon>Vanilleae</taxon>
        <taxon>Vanilla</taxon>
    </lineage>
</organism>
<dbReference type="AlphaFoldDB" id="A0A835VAA9"/>
<dbReference type="Proteomes" id="UP000639772">
    <property type="component" value="Chromosome 3"/>
</dbReference>
<feature type="region of interest" description="Disordered" evidence="1">
    <location>
        <begin position="1"/>
        <end position="222"/>
    </location>
</feature>
<evidence type="ECO:0000313" key="2">
    <source>
        <dbReference type="EMBL" id="KAG0489595.1"/>
    </source>
</evidence>
<feature type="compositionally biased region" description="Acidic residues" evidence="1">
    <location>
        <begin position="131"/>
        <end position="157"/>
    </location>
</feature>
<feature type="compositionally biased region" description="Basic and acidic residues" evidence="1">
    <location>
        <begin position="87"/>
        <end position="104"/>
    </location>
</feature>